<evidence type="ECO:0000256" key="4">
    <source>
        <dbReference type="ARBA" id="ARBA00023163"/>
    </source>
</evidence>
<keyword evidence="5" id="KW-0539">Nucleus</keyword>
<dbReference type="InterPro" id="IPR036576">
    <property type="entry name" value="WRKY_dom_sf"/>
</dbReference>
<dbReference type="KEGG" id="nau:109211971"/>
<dbReference type="OMA" id="DIKMEDH"/>
<evidence type="ECO:0000256" key="5">
    <source>
        <dbReference type="ARBA" id="ARBA00023242"/>
    </source>
</evidence>
<keyword evidence="4" id="KW-0804">Transcription</keyword>
<dbReference type="GO" id="GO:0005634">
    <property type="term" value="C:nucleus"/>
    <property type="evidence" value="ECO:0007669"/>
    <property type="project" value="UniProtKB-SubCell"/>
</dbReference>
<dbReference type="Gramene" id="OIT06532">
    <property type="protein sequence ID" value="OIT06532"/>
    <property type="gene ID" value="A4A49_20460"/>
</dbReference>
<reference evidence="8" key="1">
    <citation type="submission" date="2016-11" db="EMBL/GenBank/DDBJ databases">
        <title>The genome of Nicotiana attenuata.</title>
        <authorList>
            <person name="Xu S."/>
            <person name="Brockmoeller T."/>
            <person name="Gaquerel E."/>
            <person name="Navarro A."/>
            <person name="Kuhl H."/>
            <person name="Gase K."/>
            <person name="Ling Z."/>
            <person name="Zhou W."/>
            <person name="Kreitzer C."/>
            <person name="Stanke M."/>
            <person name="Tang H."/>
            <person name="Lyons E."/>
            <person name="Pandey P."/>
            <person name="Pandey S.P."/>
            <person name="Timmermann B."/>
            <person name="Baldwin I.T."/>
        </authorList>
    </citation>
    <scope>NUCLEOTIDE SEQUENCE [LARGE SCALE GENOMIC DNA]</scope>
    <source>
        <strain evidence="8">UT</strain>
    </source>
</reference>
<evidence type="ECO:0000256" key="2">
    <source>
        <dbReference type="ARBA" id="ARBA00023015"/>
    </source>
</evidence>
<evidence type="ECO:0000256" key="6">
    <source>
        <dbReference type="SAM" id="MobiDB-lite"/>
    </source>
</evidence>
<evidence type="ECO:0000256" key="1">
    <source>
        <dbReference type="ARBA" id="ARBA00004123"/>
    </source>
</evidence>
<protein>
    <submittedName>
        <fullName evidence="8">Wrky transcription factor 23</fullName>
    </submittedName>
</protein>
<dbReference type="PROSITE" id="PS50811">
    <property type="entry name" value="WRKY"/>
    <property type="match status" value="1"/>
</dbReference>
<dbReference type="AlphaFoldDB" id="A0A1J6IQJ4"/>
<dbReference type="InterPro" id="IPR003657">
    <property type="entry name" value="WRKY_dom"/>
</dbReference>
<dbReference type="SMART" id="SM00774">
    <property type="entry name" value="WRKY"/>
    <property type="match status" value="1"/>
</dbReference>
<dbReference type="PANTHER" id="PTHR31221:SF289">
    <property type="entry name" value="WRKY TRANSCRIPTION FACTOR 68"/>
    <property type="match status" value="1"/>
</dbReference>
<keyword evidence="9" id="KW-1185">Reference proteome</keyword>
<comment type="subcellular location">
    <subcellularLocation>
        <location evidence="1">Nucleus</location>
    </subcellularLocation>
</comment>
<feature type="compositionally biased region" description="Basic residues" evidence="6">
    <location>
        <begin position="155"/>
        <end position="164"/>
    </location>
</feature>
<keyword evidence="2" id="KW-0805">Transcription regulation</keyword>
<feature type="region of interest" description="Disordered" evidence="6">
    <location>
        <begin position="96"/>
        <end position="169"/>
    </location>
</feature>
<dbReference type="Proteomes" id="UP000187609">
    <property type="component" value="Unassembled WGS sequence"/>
</dbReference>
<dbReference type="GO" id="GO:0043565">
    <property type="term" value="F:sequence-specific DNA binding"/>
    <property type="evidence" value="ECO:0007669"/>
    <property type="project" value="InterPro"/>
</dbReference>
<dbReference type="FunFam" id="2.20.25.80:FF:000003">
    <property type="entry name" value="WRKY transcription factor 57"/>
    <property type="match status" value="1"/>
</dbReference>
<gene>
    <name evidence="8" type="primary">WRKY23_0</name>
    <name evidence="8" type="ORF">A4A49_20460</name>
</gene>
<name>A0A1J6IQJ4_NICAT</name>
<accession>A0A1J6IQJ4</accession>
<dbReference type="EMBL" id="MJEQ01037184">
    <property type="protein sequence ID" value="OIT06532.1"/>
    <property type="molecule type" value="Genomic_DNA"/>
</dbReference>
<sequence>MESYKEIAIKMEDPMSYFDNFPVISNSFTGLVSDYNYAVEGKNTSIDSSLGFMELLGVQDFCSASVFDVNSTTTNHDQLLPKEEKYHIEPAVSISEEVKPSPAAESQNKAAHESSSNILNTPSTPNSSSISSETNEGHAQDAEGEVAEEQTKTKQQLKAKKTVSQKKEKEPRIAFMTKSEVDFLEDGYRWRKYGQKTVKNSSFPRNYYRCTSASCNVKKRVERCFNDPSIVVTTYEGKHTHPSPMNMNMNMNMNMINMPRPTLFPTRVFPSPAPTATFPLQMPFHINQSAQPHFNDLTTPLASNLDHAALVAHGRRFCSAPSAAEMMRDQGLLQDLMSSRVVEEDYR</sequence>
<dbReference type="SUPFAM" id="SSF118290">
    <property type="entry name" value="WRKY DNA-binding domain"/>
    <property type="match status" value="1"/>
</dbReference>
<comment type="caution">
    <text evidence="8">The sequence shown here is derived from an EMBL/GenBank/DDBJ whole genome shotgun (WGS) entry which is preliminary data.</text>
</comment>
<evidence type="ECO:0000313" key="8">
    <source>
        <dbReference type="EMBL" id="OIT06532.1"/>
    </source>
</evidence>
<evidence type="ECO:0000256" key="3">
    <source>
        <dbReference type="ARBA" id="ARBA00023125"/>
    </source>
</evidence>
<evidence type="ECO:0000259" key="7">
    <source>
        <dbReference type="PROSITE" id="PS50811"/>
    </source>
</evidence>
<dbReference type="OrthoDB" id="1927637at2759"/>
<dbReference type="PANTHER" id="PTHR31221">
    <property type="entry name" value="WRKY TRANSCRIPTION FACTOR PROTEIN 1-RELATED"/>
    <property type="match status" value="1"/>
</dbReference>
<dbReference type="Pfam" id="PF03106">
    <property type="entry name" value="WRKY"/>
    <property type="match status" value="1"/>
</dbReference>
<dbReference type="InterPro" id="IPR044810">
    <property type="entry name" value="WRKY_plant"/>
</dbReference>
<dbReference type="GO" id="GO:0003700">
    <property type="term" value="F:DNA-binding transcription factor activity"/>
    <property type="evidence" value="ECO:0007669"/>
    <property type="project" value="InterPro"/>
</dbReference>
<dbReference type="SMR" id="A0A1J6IQJ4"/>
<evidence type="ECO:0000313" key="9">
    <source>
        <dbReference type="Proteomes" id="UP000187609"/>
    </source>
</evidence>
<organism evidence="8 9">
    <name type="scientific">Nicotiana attenuata</name>
    <name type="common">Coyote tobacco</name>
    <dbReference type="NCBI Taxonomy" id="49451"/>
    <lineage>
        <taxon>Eukaryota</taxon>
        <taxon>Viridiplantae</taxon>
        <taxon>Streptophyta</taxon>
        <taxon>Embryophyta</taxon>
        <taxon>Tracheophyta</taxon>
        <taxon>Spermatophyta</taxon>
        <taxon>Magnoliopsida</taxon>
        <taxon>eudicotyledons</taxon>
        <taxon>Gunneridae</taxon>
        <taxon>Pentapetalae</taxon>
        <taxon>asterids</taxon>
        <taxon>lamiids</taxon>
        <taxon>Solanales</taxon>
        <taxon>Solanaceae</taxon>
        <taxon>Nicotianoideae</taxon>
        <taxon>Nicotianeae</taxon>
        <taxon>Nicotiana</taxon>
    </lineage>
</organism>
<feature type="compositionally biased region" description="Low complexity" evidence="6">
    <location>
        <begin position="114"/>
        <end position="134"/>
    </location>
</feature>
<dbReference type="Gene3D" id="2.20.25.80">
    <property type="entry name" value="WRKY domain"/>
    <property type="match status" value="1"/>
</dbReference>
<feature type="domain" description="WRKY" evidence="7">
    <location>
        <begin position="179"/>
        <end position="244"/>
    </location>
</feature>
<proteinExistence type="predicted"/>
<keyword evidence="3" id="KW-0238">DNA-binding</keyword>
<dbReference type="GeneID" id="109211971"/>